<evidence type="ECO:0000313" key="9">
    <source>
        <dbReference type="Proteomes" id="UP001162480"/>
    </source>
</evidence>
<dbReference type="Proteomes" id="UP001162480">
    <property type="component" value="Chromosome 27"/>
</dbReference>
<dbReference type="SMART" id="SM00060">
    <property type="entry name" value="FN3"/>
    <property type="match status" value="5"/>
</dbReference>
<feature type="domain" description="Ig-like" evidence="6">
    <location>
        <begin position="307"/>
        <end position="395"/>
    </location>
</feature>
<feature type="region of interest" description="Disordered" evidence="4">
    <location>
        <begin position="1151"/>
        <end position="1171"/>
    </location>
</feature>
<feature type="domain" description="Fibronectin type-III" evidence="7">
    <location>
        <begin position="981"/>
        <end position="1086"/>
    </location>
</feature>
<evidence type="ECO:0000256" key="5">
    <source>
        <dbReference type="SAM" id="Phobius"/>
    </source>
</evidence>
<feature type="domain" description="Fibronectin type-III" evidence="7">
    <location>
        <begin position="773"/>
        <end position="873"/>
    </location>
</feature>
<dbReference type="CDD" id="cd00063">
    <property type="entry name" value="FN3"/>
    <property type="match status" value="5"/>
</dbReference>
<dbReference type="InterPro" id="IPR003599">
    <property type="entry name" value="Ig_sub"/>
</dbReference>
<evidence type="ECO:0000256" key="1">
    <source>
        <dbReference type="ARBA" id="ARBA00022737"/>
    </source>
</evidence>
<proteinExistence type="predicted"/>
<name>A0AA36FMD2_OCTVU</name>
<dbReference type="SMART" id="SM00408">
    <property type="entry name" value="IGc2"/>
    <property type="match status" value="7"/>
</dbReference>
<dbReference type="InterPro" id="IPR013098">
    <property type="entry name" value="Ig_I-set"/>
</dbReference>
<feature type="domain" description="Ig-like" evidence="6">
    <location>
        <begin position="96"/>
        <end position="197"/>
    </location>
</feature>
<dbReference type="PANTHER" id="PTHR44170:SF6">
    <property type="entry name" value="CONTACTIN"/>
    <property type="match status" value="1"/>
</dbReference>
<keyword evidence="5" id="KW-0812">Transmembrane</keyword>
<accession>A0AA36FMD2</accession>
<gene>
    <name evidence="8" type="ORF">OCTVUL_1B022225</name>
</gene>
<protein>
    <submittedName>
        <fullName evidence="8">Hemicentin-1-like</fullName>
    </submittedName>
</protein>
<feature type="domain" description="Ig-like" evidence="6">
    <location>
        <begin position="201"/>
        <end position="298"/>
    </location>
</feature>
<feature type="domain" description="Ig-like" evidence="6">
    <location>
        <begin position="4"/>
        <end position="95"/>
    </location>
</feature>
<dbReference type="PANTHER" id="PTHR44170">
    <property type="entry name" value="PROTEIN SIDEKICK"/>
    <property type="match status" value="1"/>
</dbReference>
<keyword evidence="5" id="KW-0472">Membrane</keyword>
<dbReference type="SUPFAM" id="SSF48726">
    <property type="entry name" value="Immunoglobulin"/>
    <property type="match status" value="7"/>
</dbReference>
<evidence type="ECO:0000256" key="2">
    <source>
        <dbReference type="ARBA" id="ARBA00023157"/>
    </source>
</evidence>
<dbReference type="InterPro" id="IPR007110">
    <property type="entry name" value="Ig-like_dom"/>
</dbReference>
<sequence>MELPAFPVFEFVRYPQNAVVNLGQSSFTLSCLAKSTQKNKLHYEWTLNGHDVRSQPDGRDQTGPSLVLHNVRHGDYGWYQCIVSDPVNKEEKVVSPKAYVIQPFLGSFQNHPESGIVRVGESVALSCLTGRSVPPPRVYWEKDGIIFKSGTQKYETTKIVGQPLITVTNMTLDITATDAVSGEYICVAENNMTGDIYRSDPGSIHSAVFLREFNKEPEDMTVQLGDRAKLACSPPHSVPPATVTWYKDNKKIDFNSDFLPEDSDWDMKFESVRYDDSGEYFCVAFNNYTLPQTRTSLTAILSVVGPPQILEAPSSQNVIQKMSMKLVCRVEGHPIPVVSWYHNDMKLSATSRIFLRNSNQEFWVTNVNKADEGEYRCETWNKYGNRSAVATVHVAVPPVILLPIGYVIAEENSTKVLNCRVYGDPHPLVFWAKDGVPLLTINSRLKVLDTGLKIINISHADEGNYTCTAVNDAGNQSTTGVLSIEDGPHFVKYPVDTVSQIGEPVTFLCDTDDEPKPHIYWTFNNTVSFPPTVNISKDGRRLHIKSMSWKEIGKYMCFAENVQAVRNKTAHLYLRVPSKILGIMGNTILAVDDTLELVCKTSGLPSPRIYWVHNGRRIKTRADGRIRVLSPNKLVVKFITRHDTGNYTCVAATRVYNVSSTVPVCIVGQPKAPTLTKLYATSSTSIMLEWQPAEQEPFTNVTGYIISYKPESLYKPQFKKYMDNIPSSVTAQLVTGLEPAKTYVFTITARNRVGEGSPSDMKSASTWQAAPSEPIRLQVVQTSPVSIYLSWWRPKYLHGNLKKYQLYRDSLNWTKDQIVQELVNIDSPFISHTVRGLHPYTTYIFRVRAANVENGTELWGNFSSPITVTTEIQAPSVSPGNFTIHQIRQRTLEISWEPPPRFYQNGPLTHYVVNYKAISSIDDYPDVNRQYFPADSLKANVTGLLSGTKYSFEIAAENEAGQGPASNPVYFTTSPEAPTGSPQNLIAKSSSPTKIEVFWNPPNPEKQNSKISSYVVEISKPGGTKDIYIVHDEKGLSKHPKSVFHKTIGNLHPWTTYKVRVAAITKEVLQGQGPFSFVKTIRTLETIPGPVLNFTYEVIGTSIHLAWQPPVELNGNIFWYHISFKIIRPLNSSNMDNITVTNVPSGDNISDSVKSLSSPNTTAASTSTSGSGNFMTSNLSAVISSLSPHSVYNVSIAASTGTSGLGTPTILSINTGTALSNESHHSLSSSISSRSGSSSSNTKSSITVSITSKSTLSHTTEGNKVTMKSSSSPSDTQAHTNANTSLQDLPVIVAGSLTAGLVLIFLLGVLIYHCLKNKKRRQKEQNYMMFYAYEDIGSLHPEDPSRNNRLQQTQLTSPEVRKATSYGCKQDVSILKTQDANSDGPSAEREIQKIDASQDKNVSPGFVHPTFWPKELKTSFGVKHIGIQNLGFEEDSSGSITFGPPSPEDSPRLTAEEVYSRVDTKKKNRMRNESAAAIALMKNSTLPHTALYSNDTDCLIHNESEVVYDERTAL</sequence>
<dbReference type="InterPro" id="IPR003598">
    <property type="entry name" value="Ig_sub2"/>
</dbReference>
<feature type="transmembrane region" description="Helical" evidence="5">
    <location>
        <begin position="1291"/>
        <end position="1315"/>
    </location>
</feature>
<feature type="domain" description="Ig-like" evidence="6">
    <location>
        <begin position="488"/>
        <end position="573"/>
    </location>
</feature>
<dbReference type="InterPro" id="IPR013783">
    <property type="entry name" value="Ig-like_fold"/>
</dbReference>
<keyword evidence="9" id="KW-1185">Reference proteome</keyword>
<dbReference type="FunFam" id="2.60.40.10:FF:000028">
    <property type="entry name" value="Neuronal cell adhesion molecule"/>
    <property type="match status" value="1"/>
</dbReference>
<dbReference type="Pfam" id="PF00041">
    <property type="entry name" value="fn3"/>
    <property type="match status" value="4"/>
</dbReference>
<dbReference type="PROSITE" id="PS50835">
    <property type="entry name" value="IG_LIKE"/>
    <property type="match status" value="7"/>
</dbReference>
<dbReference type="PRINTS" id="PR00014">
    <property type="entry name" value="FNTYPEIII"/>
</dbReference>
<evidence type="ECO:0000259" key="7">
    <source>
        <dbReference type="PROSITE" id="PS50853"/>
    </source>
</evidence>
<feature type="domain" description="Fibronectin type-III" evidence="7">
    <location>
        <begin position="672"/>
        <end position="769"/>
    </location>
</feature>
<keyword evidence="1" id="KW-0677">Repeat</keyword>
<dbReference type="SMART" id="SM00409">
    <property type="entry name" value="IG"/>
    <property type="match status" value="7"/>
</dbReference>
<evidence type="ECO:0000256" key="3">
    <source>
        <dbReference type="ARBA" id="ARBA00023319"/>
    </source>
</evidence>
<dbReference type="SUPFAM" id="SSF49265">
    <property type="entry name" value="Fibronectin type III"/>
    <property type="match status" value="3"/>
</dbReference>
<dbReference type="Pfam" id="PF13927">
    <property type="entry name" value="Ig_3"/>
    <property type="match status" value="3"/>
</dbReference>
<dbReference type="Gene3D" id="2.60.40.10">
    <property type="entry name" value="Immunoglobulins"/>
    <property type="match status" value="12"/>
</dbReference>
<evidence type="ECO:0000313" key="8">
    <source>
        <dbReference type="EMBL" id="CAI9742204.1"/>
    </source>
</evidence>
<dbReference type="InterPro" id="IPR036179">
    <property type="entry name" value="Ig-like_dom_sf"/>
</dbReference>
<dbReference type="InterPro" id="IPR003961">
    <property type="entry name" value="FN3_dom"/>
</dbReference>
<keyword evidence="5" id="KW-1133">Transmembrane helix</keyword>
<organism evidence="8 9">
    <name type="scientific">Octopus vulgaris</name>
    <name type="common">Common octopus</name>
    <dbReference type="NCBI Taxonomy" id="6645"/>
    <lineage>
        <taxon>Eukaryota</taxon>
        <taxon>Metazoa</taxon>
        <taxon>Spiralia</taxon>
        <taxon>Lophotrochozoa</taxon>
        <taxon>Mollusca</taxon>
        <taxon>Cephalopoda</taxon>
        <taxon>Coleoidea</taxon>
        <taxon>Octopodiformes</taxon>
        <taxon>Octopoda</taxon>
        <taxon>Incirrata</taxon>
        <taxon>Octopodidae</taxon>
        <taxon>Octopus</taxon>
    </lineage>
</organism>
<evidence type="ECO:0000259" key="6">
    <source>
        <dbReference type="PROSITE" id="PS50835"/>
    </source>
</evidence>
<dbReference type="InterPro" id="IPR036116">
    <property type="entry name" value="FN3_sf"/>
</dbReference>
<reference evidence="8" key="1">
    <citation type="submission" date="2023-08" db="EMBL/GenBank/DDBJ databases">
        <authorList>
            <person name="Alioto T."/>
            <person name="Alioto T."/>
            <person name="Gomez Garrido J."/>
        </authorList>
    </citation>
    <scope>NUCLEOTIDE SEQUENCE</scope>
</reference>
<dbReference type="EMBL" id="OX597840">
    <property type="protein sequence ID" value="CAI9742204.1"/>
    <property type="molecule type" value="Genomic_DNA"/>
</dbReference>
<feature type="domain" description="Fibronectin type-III" evidence="7">
    <location>
        <begin position="878"/>
        <end position="976"/>
    </location>
</feature>
<feature type="compositionally biased region" description="Polar residues" evidence="4">
    <location>
        <begin position="1258"/>
        <end position="1281"/>
    </location>
</feature>
<feature type="domain" description="Ig-like" evidence="6">
    <location>
        <begin position="397"/>
        <end position="483"/>
    </location>
</feature>
<feature type="region of interest" description="Disordered" evidence="4">
    <location>
        <begin position="1223"/>
        <end position="1281"/>
    </location>
</feature>
<dbReference type="FunFam" id="2.60.40.10:FF:000107">
    <property type="entry name" value="Myosin, light chain kinase a"/>
    <property type="match status" value="1"/>
</dbReference>
<feature type="compositionally biased region" description="Low complexity" evidence="4">
    <location>
        <begin position="1226"/>
        <end position="1257"/>
    </location>
</feature>
<evidence type="ECO:0000256" key="4">
    <source>
        <dbReference type="SAM" id="MobiDB-lite"/>
    </source>
</evidence>
<dbReference type="FunFam" id="2.60.40.10:FF:000032">
    <property type="entry name" value="palladin isoform X1"/>
    <property type="match status" value="1"/>
</dbReference>
<dbReference type="Pfam" id="PF07679">
    <property type="entry name" value="I-set"/>
    <property type="match status" value="4"/>
</dbReference>
<feature type="domain" description="Ig-like" evidence="6">
    <location>
        <begin position="577"/>
        <end position="659"/>
    </location>
</feature>
<dbReference type="PROSITE" id="PS50853">
    <property type="entry name" value="FN3"/>
    <property type="match status" value="4"/>
</dbReference>
<keyword evidence="2" id="KW-1015">Disulfide bond</keyword>
<dbReference type="GO" id="GO:0098609">
    <property type="term" value="P:cell-cell adhesion"/>
    <property type="evidence" value="ECO:0007669"/>
    <property type="project" value="TreeGrafter"/>
</dbReference>
<keyword evidence="3" id="KW-0393">Immunoglobulin domain</keyword>
<feature type="compositionally biased region" description="Low complexity" evidence="4">
    <location>
        <begin position="1155"/>
        <end position="1171"/>
    </location>
</feature>